<keyword evidence="2" id="KW-1185">Reference proteome</keyword>
<dbReference type="OrthoDB" id="73411at2759"/>
<evidence type="ECO:0000313" key="2">
    <source>
        <dbReference type="Proteomes" id="UP000237271"/>
    </source>
</evidence>
<comment type="caution">
    <text evidence="1">The sequence shown here is derived from an EMBL/GenBank/DDBJ whole genome shotgun (WGS) entry which is preliminary data.</text>
</comment>
<sequence>MCTCCPLRVTTRRLDMADLLRDFEALLVHKHRFALSDVITCLQTIVGDLQDVQRVLKVASCSSDKKSADLLSRVSRRLHHLVALIPSFLGDQELATLMHALQEFGRVSDGLEMHPKLQQSICILMDHSQALAAAVTRETAVCTLLTKKRDHLATFLEEVKQVLQNSHSKRIEQQQHAIEQFTAEFKLALEVADEFLQRAKQLHFDIQTIETSMSTMLLPHFEICRTITTANAQVLATGSTFSKAECDEIDNFVRTAAKLKNGDTTFRRFGFYRFCGAEILYTVLLQCTSSCKSVPGTAYIIRTSCEQGAWRLMRKDAFLVCSSALKLQFRESLDQELFLAYIEDLSAKYNVLQLTEASNEYQAATSHLQELKVAIGRAHKLVQTSQENLALDDPARDALAQEVARIFHDEGGVLTSIDLPQFA</sequence>
<gene>
    <name evidence="1" type="ORF">PHPALM_10132</name>
</gene>
<organism evidence="1 2">
    <name type="scientific">Phytophthora palmivora</name>
    <dbReference type="NCBI Taxonomy" id="4796"/>
    <lineage>
        <taxon>Eukaryota</taxon>
        <taxon>Sar</taxon>
        <taxon>Stramenopiles</taxon>
        <taxon>Oomycota</taxon>
        <taxon>Peronosporomycetes</taxon>
        <taxon>Peronosporales</taxon>
        <taxon>Peronosporaceae</taxon>
        <taxon>Phytophthora</taxon>
    </lineage>
</organism>
<proteinExistence type="predicted"/>
<dbReference type="Proteomes" id="UP000237271">
    <property type="component" value="Unassembled WGS sequence"/>
</dbReference>
<reference evidence="1 2" key="1">
    <citation type="journal article" date="2017" name="Genome Biol. Evol.">
        <title>Phytophthora megakarya and P. palmivora, closely related causal agents of cacao black pod rot, underwent increases in genome sizes and gene numbers by different mechanisms.</title>
        <authorList>
            <person name="Ali S.S."/>
            <person name="Shao J."/>
            <person name="Lary D.J."/>
            <person name="Kronmiller B."/>
            <person name="Shen D."/>
            <person name="Strem M.D."/>
            <person name="Amoako-Attah I."/>
            <person name="Akrofi A.Y."/>
            <person name="Begoude B.A."/>
            <person name="Ten Hoopen G.M."/>
            <person name="Coulibaly K."/>
            <person name="Kebe B.I."/>
            <person name="Melnick R.L."/>
            <person name="Guiltinan M.J."/>
            <person name="Tyler B.M."/>
            <person name="Meinhardt L.W."/>
            <person name="Bailey B.A."/>
        </authorList>
    </citation>
    <scope>NUCLEOTIDE SEQUENCE [LARGE SCALE GENOMIC DNA]</scope>
    <source>
        <strain evidence="2">sbr112.9</strain>
    </source>
</reference>
<name>A0A2P4Y5I9_9STRA</name>
<dbReference type="EMBL" id="NCKW01005313">
    <property type="protein sequence ID" value="POM73057.1"/>
    <property type="molecule type" value="Genomic_DNA"/>
</dbReference>
<protein>
    <submittedName>
        <fullName evidence="1">Uncharacterized protein</fullName>
    </submittedName>
</protein>
<evidence type="ECO:0000313" key="1">
    <source>
        <dbReference type="EMBL" id="POM73057.1"/>
    </source>
</evidence>
<accession>A0A2P4Y5I9</accession>
<dbReference type="AlphaFoldDB" id="A0A2P4Y5I9"/>